<dbReference type="Proteomes" id="UP000886198">
    <property type="component" value="Unassembled WGS sequence"/>
</dbReference>
<gene>
    <name evidence="12" type="ORF">ENN47_10900</name>
</gene>
<dbReference type="PANTHER" id="PTHR30195:SF15">
    <property type="entry name" value="TYPE I RESTRICTION ENZYME HINDI ENDONUCLEASE SUBUNIT"/>
    <property type="match status" value="1"/>
</dbReference>
<organism evidence="12">
    <name type="scientific">Mesotoga infera</name>
    <dbReference type="NCBI Taxonomy" id="1236046"/>
    <lineage>
        <taxon>Bacteria</taxon>
        <taxon>Thermotogati</taxon>
        <taxon>Thermotogota</taxon>
        <taxon>Thermotogae</taxon>
        <taxon>Kosmotogales</taxon>
        <taxon>Kosmotogaceae</taxon>
        <taxon>Mesotoga</taxon>
    </lineage>
</organism>
<keyword evidence="4" id="KW-0540">Nuclease</keyword>
<feature type="non-terminal residue" evidence="12">
    <location>
        <position position="96"/>
    </location>
</feature>
<keyword evidence="6" id="KW-0680">Restriction system</keyword>
<evidence type="ECO:0000256" key="9">
    <source>
        <dbReference type="ARBA" id="ARBA00022840"/>
    </source>
</evidence>
<dbReference type="GO" id="GO:0009035">
    <property type="term" value="F:type I site-specific deoxyribonuclease activity"/>
    <property type="evidence" value="ECO:0007669"/>
    <property type="project" value="UniProtKB-EC"/>
</dbReference>
<accession>A0A7C1H7N3</accession>
<dbReference type="InterPro" id="IPR007409">
    <property type="entry name" value="Restrct_endonuc_type1_HsdR_N"/>
</dbReference>
<dbReference type="Pfam" id="PF04313">
    <property type="entry name" value="HSDR_N"/>
    <property type="match status" value="1"/>
</dbReference>
<evidence type="ECO:0000313" key="12">
    <source>
        <dbReference type="EMBL" id="HDP78666.1"/>
    </source>
</evidence>
<keyword evidence="7" id="KW-0255">Endonuclease</keyword>
<comment type="catalytic activity">
    <reaction evidence="1">
        <text>Endonucleolytic cleavage of DNA to give random double-stranded fragments with terminal 5'-phosphates, ATP is simultaneously hydrolyzed.</text>
        <dbReference type="EC" id="3.1.21.3"/>
    </reaction>
</comment>
<evidence type="ECO:0000256" key="2">
    <source>
        <dbReference type="ARBA" id="ARBA00008598"/>
    </source>
</evidence>
<evidence type="ECO:0000256" key="8">
    <source>
        <dbReference type="ARBA" id="ARBA00022801"/>
    </source>
</evidence>
<comment type="caution">
    <text evidence="12">The sequence shown here is derived from an EMBL/GenBank/DDBJ whole genome shotgun (WGS) entry which is preliminary data.</text>
</comment>
<dbReference type="GO" id="GO:0005524">
    <property type="term" value="F:ATP binding"/>
    <property type="evidence" value="ECO:0007669"/>
    <property type="project" value="UniProtKB-KW"/>
</dbReference>
<evidence type="ECO:0000256" key="5">
    <source>
        <dbReference type="ARBA" id="ARBA00022741"/>
    </source>
</evidence>
<evidence type="ECO:0000256" key="3">
    <source>
        <dbReference type="ARBA" id="ARBA00012654"/>
    </source>
</evidence>
<feature type="domain" description="Restriction endonuclease type I HsdR N-terminal" evidence="11">
    <location>
        <begin position="5"/>
        <end position="96"/>
    </location>
</feature>
<evidence type="ECO:0000259" key="11">
    <source>
        <dbReference type="Pfam" id="PF04313"/>
    </source>
</evidence>
<reference evidence="12" key="1">
    <citation type="journal article" date="2020" name="mSystems">
        <title>Genome- and Community-Level Interaction Insights into Carbon Utilization and Element Cycling Functions of Hydrothermarchaeota in Hydrothermal Sediment.</title>
        <authorList>
            <person name="Zhou Z."/>
            <person name="Liu Y."/>
            <person name="Xu W."/>
            <person name="Pan J."/>
            <person name="Luo Z.H."/>
            <person name="Li M."/>
        </authorList>
    </citation>
    <scope>NUCLEOTIDE SEQUENCE [LARGE SCALE GENOMIC DNA]</scope>
    <source>
        <strain evidence="12">SpSt-1179</strain>
    </source>
</reference>
<dbReference type="EMBL" id="DSBT01000339">
    <property type="protein sequence ID" value="HDP78666.1"/>
    <property type="molecule type" value="Genomic_DNA"/>
</dbReference>
<keyword evidence="9" id="KW-0067">ATP-binding</keyword>
<dbReference type="GO" id="GO:0003677">
    <property type="term" value="F:DNA binding"/>
    <property type="evidence" value="ECO:0007669"/>
    <property type="project" value="UniProtKB-KW"/>
</dbReference>
<protein>
    <recommendedName>
        <fullName evidence="3">type I site-specific deoxyribonuclease</fullName>
        <ecNumber evidence="3">3.1.21.3</ecNumber>
    </recommendedName>
</protein>
<sequence length="96" mass="10992">MPKAMTESEIEVIALDILTEIGYERLFGPDISPDGHFPERSTYRDVVLIERLRRSLARVNPHISLDGIDKAVRKIVAQESPDIVENNKSFHKYLTE</sequence>
<dbReference type="PANTHER" id="PTHR30195">
    <property type="entry name" value="TYPE I SITE-SPECIFIC DEOXYRIBONUCLEASE PROTEIN SUBUNIT M AND R"/>
    <property type="match status" value="1"/>
</dbReference>
<dbReference type="GO" id="GO:0009307">
    <property type="term" value="P:DNA restriction-modification system"/>
    <property type="evidence" value="ECO:0007669"/>
    <property type="project" value="UniProtKB-KW"/>
</dbReference>
<keyword evidence="5" id="KW-0547">Nucleotide-binding</keyword>
<name>A0A7C1H7N3_9BACT</name>
<keyword evidence="8" id="KW-0378">Hydrolase</keyword>
<evidence type="ECO:0000256" key="10">
    <source>
        <dbReference type="ARBA" id="ARBA00023125"/>
    </source>
</evidence>
<evidence type="ECO:0000256" key="6">
    <source>
        <dbReference type="ARBA" id="ARBA00022747"/>
    </source>
</evidence>
<comment type="similarity">
    <text evidence="2">Belongs to the HsdR family.</text>
</comment>
<dbReference type="EC" id="3.1.21.3" evidence="3"/>
<dbReference type="AlphaFoldDB" id="A0A7C1H7N3"/>
<evidence type="ECO:0000256" key="4">
    <source>
        <dbReference type="ARBA" id="ARBA00022722"/>
    </source>
</evidence>
<evidence type="ECO:0000256" key="1">
    <source>
        <dbReference type="ARBA" id="ARBA00000851"/>
    </source>
</evidence>
<dbReference type="InterPro" id="IPR051268">
    <property type="entry name" value="Type-I_R_enzyme_R_subunit"/>
</dbReference>
<proteinExistence type="inferred from homology"/>
<keyword evidence="10" id="KW-0238">DNA-binding</keyword>
<evidence type="ECO:0000256" key="7">
    <source>
        <dbReference type="ARBA" id="ARBA00022759"/>
    </source>
</evidence>